<evidence type="ECO:0000313" key="2">
    <source>
        <dbReference type="Proteomes" id="UP000029914"/>
    </source>
</evidence>
<sequence length="284" mass="29407">MTPVDPLIMLNPSAQVLLRGDRAIQFGLDASRAGIVEVPDAPAIARCLAVLEQPTRIDDLLTALAAAGLDDVLARCLVDELLGFGIARPVRRLEVLVVGRSRLALELTRLLRSLGVAVRIPVGDEGIEEVIPGISPARPVVLVDQFGWTARAAGLVASTGNPVLSVTALDSRGLVGPVRPGGRKAGGPCPLCVELHWVRQDGPFIVVAGEASPLRQDPVAVAATAASAASMVLSLLAARPAAVVDGECLLIDPHCPDRAQRFSLAAHPGCPACFELGVAGVRAA</sequence>
<evidence type="ECO:0000313" key="1">
    <source>
        <dbReference type="EMBL" id="AIT62225.1"/>
    </source>
</evidence>
<organism evidence="1 2">
    <name type="scientific">Corynebacterium doosanense CAU 212 = DSM 45436</name>
    <dbReference type="NCBI Taxonomy" id="558173"/>
    <lineage>
        <taxon>Bacteria</taxon>
        <taxon>Bacillati</taxon>
        <taxon>Actinomycetota</taxon>
        <taxon>Actinomycetes</taxon>
        <taxon>Mycobacteriales</taxon>
        <taxon>Corynebacteriaceae</taxon>
        <taxon>Corynebacterium</taxon>
    </lineage>
</organism>
<gene>
    <name evidence="1" type="ORF">CDOO_03790</name>
</gene>
<evidence type="ECO:0008006" key="3">
    <source>
        <dbReference type="Google" id="ProtNLM"/>
    </source>
</evidence>
<protein>
    <recommendedName>
        <fullName evidence="3">Bacteriocin biosynthesis cyclodehydratase domain-containing protein</fullName>
    </recommendedName>
</protein>
<dbReference type="Proteomes" id="UP000029914">
    <property type="component" value="Chromosome"/>
</dbReference>
<dbReference type="OrthoDB" id="4426339at2"/>
<keyword evidence="2" id="KW-1185">Reference proteome</keyword>
<dbReference type="HOGENOM" id="CLU_042635_1_0_11"/>
<proteinExistence type="predicted"/>
<accession>A0A097IJD1</accession>
<dbReference type="eggNOG" id="ENOG5031IRC">
    <property type="taxonomic scope" value="Bacteria"/>
</dbReference>
<reference evidence="1 2" key="1">
    <citation type="submission" date="2013-09" db="EMBL/GenBank/DDBJ databases">
        <title>Complete genome sequence of Corynebacterium doosanense CAU 212(T) (=DSM 45436(T)), isolated from activated sludge.</title>
        <authorList>
            <person name="Schaffert L."/>
            <person name="Albersmeier A."/>
            <person name="Kalinowski J."/>
            <person name="Ruckert C."/>
        </authorList>
    </citation>
    <scope>NUCLEOTIDE SEQUENCE [LARGE SCALE GENOMIC DNA]</scope>
    <source>
        <strain evidence="1 2">CAU 212</strain>
    </source>
</reference>
<dbReference type="AlphaFoldDB" id="A0A097IJD1"/>
<dbReference type="KEGG" id="cdo:CDOO_03790"/>
<name>A0A097IJD1_9CORY</name>
<dbReference type="EMBL" id="CP006764">
    <property type="protein sequence ID" value="AIT62225.1"/>
    <property type="molecule type" value="Genomic_DNA"/>
</dbReference>
<dbReference type="RefSeq" id="WP_018021103.1">
    <property type="nucleotide sequence ID" value="NZ_AQUX01000002.1"/>
</dbReference>